<gene>
    <name evidence="1" type="ORF">IWQ57_002247</name>
</gene>
<reference evidence="1" key="1">
    <citation type="submission" date="2022-07" db="EMBL/GenBank/DDBJ databases">
        <title>Phylogenomic reconstructions and comparative analyses of Kickxellomycotina fungi.</title>
        <authorList>
            <person name="Reynolds N.K."/>
            <person name="Stajich J.E."/>
            <person name="Barry K."/>
            <person name="Grigoriev I.V."/>
            <person name="Crous P."/>
            <person name="Smith M.E."/>
        </authorList>
    </citation>
    <scope>NUCLEOTIDE SEQUENCE</scope>
    <source>
        <strain evidence="1">CBS 109366</strain>
    </source>
</reference>
<accession>A0ACC1K1A3</accession>
<comment type="caution">
    <text evidence="1">The sequence shown here is derived from an EMBL/GenBank/DDBJ whole genome shotgun (WGS) entry which is preliminary data.</text>
</comment>
<proteinExistence type="predicted"/>
<keyword evidence="2" id="KW-1185">Reference proteome</keyword>
<feature type="non-terminal residue" evidence="1">
    <location>
        <position position="1"/>
    </location>
</feature>
<sequence length="148" mass="16107">GGAGATELAEAVVRCCGEARDNSRFHFLYDHNLPIKAKIEAIAMEFYRAGSVSFSDEAERKIAQFTRSGWDKLPVCMAKTQYSFSADPALKCAPEGFDLPIRDIRASLGAGFVYPLCGAMQTLPGLPTRPCFYDIDVDAETGDVLGLF</sequence>
<name>A0ACC1K1A3_9FUNG</name>
<dbReference type="Proteomes" id="UP001140234">
    <property type="component" value="Unassembled WGS sequence"/>
</dbReference>
<dbReference type="EMBL" id="JANBUJ010000551">
    <property type="protein sequence ID" value="KAJ2771357.1"/>
    <property type="molecule type" value="Genomic_DNA"/>
</dbReference>
<evidence type="ECO:0000313" key="2">
    <source>
        <dbReference type="Proteomes" id="UP001140234"/>
    </source>
</evidence>
<evidence type="ECO:0000313" key="1">
    <source>
        <dbReference type="EMBL" id="KAJ2771357.1"/>
    </source>
</evidence>
<protein>
    <submittedName>
        <fullName evidence="1">Uncharacterized protein</fullName>
    </submittedName>
</protein>
<organism evidence="1 2">
    <name type="scientific">Coemansia nantahalensis</name>
    <dbReference type="NCBI Taxonomy" id="2789366"/>
    <lineage>
        <taxon>Eukaryota</taxon>
        <taxon>Fungi</taxon>
        <taxon>Fungi incertae sedis</taxon>
        <taxon>Zoopagomycota</taxon>
        <taxon>Kickxellomycotina</taxon>
        <taxon>Kickxellomycetes</taxon>
        <taxon>Kickxellales</taxon>
        <taxon>Kickxellaceae</taxon>
        <taxon>Coemansia</taxon>
    </lineage>
</organism>